<dbReference type="AlphaFoldDB" id="A0AAV9JX86"/>
<dbReference type="Proteomes" id="UP001324427">
    <property type="component" value="Unassembled WGS sequence"/>
</dbReference>
<proteinExistence type="predicted"/>
<dbReference type="InterPro" id="IPR022024">
    <property type="entry name" value="DUF3602"/>
</dbReference>
<organism evidence="2 3">
    <name type="scientific">Oleoguttula mirabilis</name>
    <dbReference type="NCBI Taxonomy" id="1507867"/>
    <lineage>
        <taxon>Eukaryota</taxon>
        <taxon>Fungi</taxon>
        <taxon>Dikarya</taxon>
        <taxon>Ascomycota</taxon>
        <taxon>Pezizomycotina</taxon>
        <taxon>Dothideomycetes</taxon>
        <taxon>Dothideomycetidae</taxon>
        <taxon>Mycosphaerellales</taxon>
        <taxon>Teratosphaeriaceae</taxon>
        <taxon>Oleoguttula</taxon>
    </lineage>
</organism>
<feature type="compositionally biased region" description="Basic and acidic residues" evidence="1">
    <location>
        <begin position="124"/>
        <end position="149"/>
    </location>
</feature>
<keyword evidence="3" id="KW-1185">Reference proteome</keyword>
<evidence type="ECO:0000313" key="2">
    <source>
        <dbReference type="EMBL" id="KAK4550243.1"/>
    </source>
</evidence>
<reference evidence="2 3" key="1">
    <citation type="submission" date="2021-11" db="EMBL/GenBank/DDBJ databases">
        <title>Black yeast isolated from Biological Soil Crust.</title>
        <authorList>
            <person name="Kurbessoian T."/>
        </authorList>
    </citation>
    <scope>NUCLEOTIDE SEQUENCE [LARGE SCALE GENOMIC DNA]</scope>
    <source>
        <strain evidence="2 3">CCFEE 5522</strain>
    </source>
</reference>
<dbReference type="EMBL" id="JAVFHQ010000002">
    <property type="protein sequence ID" value="KAK4550243.1"/>
    <property type="molecule type" value="Genomic_DNA"/>
</dbReference>
<name>A0AAV9JX86_9PEZI</name>
<accession>A0AAV9JX86</accession>
<feature type="region of interest" description="Disordered" evidence="1">
    <location>
        <begin position="1"/>
        <end position="156"/>
    </location>
</feature>
<sequence>MSDKVVSTGRGGAGNIGEDSNTYVPGDIVREGFLGESERPEYSAGRGGAGNMVGSPRSGSPAAKSPRMAPMGSPRSGTPVSASEDFIPETAMRSGEGHENFHTGRGGQGNVHKEKYGGHSSPQDGRKQSIVDKAKHAIGLDKHKHEESPLKQASTS</sequence>
<dbReference type="PANTHER" id="PTHR34693">
    <property type="entry name" value="PROTEIN PAR32"/>
    <property type="match status" value="1"/>
</dbReference>
<evidence type="ECO:0000256" key="1">
    <source>
        <dbReference type="SAM" id="MobiDB-lite"/>
    </source>
</evidence>
<comment type="caution">
    <text evidence="2">The sequence shown here is derived from an EMBL/GenBank/DDBJ whole genome shotgun (WGS) entry which is preliminary data.</text>
</comment>
<dbReference type="PANTHER" id="PTHR34693:SF3">
    <property type="match status" value="1"/>
</dbReference>
<evidence type="ECO:0000313" key="3">
    <source>
        <dbReference type="Proteomes" id="UP001324427"/>
    </source>
</evidence>
<dbReference type="InterPro" id="IPR053203">
    <property type="entry name" value="Cisplatin_resist-associated"/>
</dbReference>
<dbReference type="Pfam" id="PF12223">
    <property type="entry name" value="DUF3602"/>
    <property type="match status" value="2"/>
</dbReference>
<protein>
    <submittedName>
        <fullName evidence="2">Uncharacterized protein</fullName>
    </submittedName>
</protein>
<gene>
    <name evidence="2" type="ORF">LTR36_003210</name>
</gene>